<dbReference type="Pfam" id="PF06160">
    <property type="entry name" value="EzrA"/>
    <property type="match status" value="1"/>
</dbReference>
<comment type="subcellular location">
    <subcellularLocation>
        <location evidence="8">Cell membrane</location>
        <topology evidence="8">Single-pass membrane protein</topology>
    </subcellularLocation>
    <text evidence="8">Colocalized with FtsZ to the nascent septal site.</text>
</comment>
<proteinExistence type="inferred from homology"/>
<keyword evidence="3 8" id="KW-1133">Transmembrane helix</keyword>
<accession>A0ABX7E8C2</accession>
<sequence length="564" mass="65632">MVLVIGAIVIVLIFLVFGFITRKKYYKEIDKLEAWKIDIMNRPVVDELGKVKQLNMTGETEELFERWRKSWDDIVAVELPDIEDFLFDSEEFTDKFRFKKAKESNLKIETILTNVEGKIESILAELRDLIGSEEESRVEMEELSNKYKMIKKTLLIERHVYGKSIQNLEMKLDAISAKFHHFTELTGNGDYLKGREVIIVVKDEVQILIEKVAKIPELITEVTSILPSQLNEIDEGYKEMKEQGFILDHLQIDKEIESLRKSLQTYEELLEKTDVNEVDTGIAELKEKIDILYELLEKEVNAKHFILKHHENTKDELTLVKETNEKMKEETNFVKQSYQLLEGELEIPNSLDKQLGKLIKRFNTLEVKIIDDGSAYTILSDELTEIRDAIEKVKEDQKEFTLHLQNLRKDELDAREKLTELKKKTSDALKIISKSNIPGLPNDFELFMEQVHENIQDVFKSLNEKPLNIKAIQNYLQEAINAVDGLYEKTIELVETVVLVEKVIQYGNRYRARNPKLAEGLRQAEEYFRSYDYHLALEEAATAVEEVEPGALKNIEEMINQEVI</sequence>
<feature type="topological domain" description="Cytoplasmic" evidence="8">
    <location>
        <begin position="22"/>
        <end position="564"/>
    </location>
</feature>
<keyword evidence="5 8" id="KW-0472">Membrane</keyword>
<dbReference type="NCBIfam" id="NF003413">
    <property type="entry name" value="PRK04778.1-7"/>
    <property type="match status" value="1"/>
</dbReference>
<dbReference type="InterPro" id="IPR010379">
    <property type="entry name" value="EzrA"/>
</dbReference>
<keyword evidence="4 8" id="KW-0175">Coiled coil</keyword>
<comment type="similarity">
    <text evidence="8">Belongs to the EzrA family.</text>
</comment>
<organism evidence="9 10">
    <name type="scientific">Heyndrickxia vini</name>
    <dbReference type="NCBI Taxonomy" id="1476025"/>
    <lineage>
        <taxon>Bacteria</taxon>
        <taxon>Bacillati</taxon>
        <taxon>Bacillota</taxon>
        <taxon>Bacilli</taxon>
        <taxon>Bacillales</taxon>
        <taxon>Bacillaceae</taxon>
        <taxon>Heyndrickxia</taxon>
    </lineage>
</organism>
<keyword evidence="8" id="KW-1003">Cell membrane</keyword>
<evidence type="ECO:0000256" key="2">
    <source>
        <dbReference type="ARBA" id="ARBA00022692"/>
    </source>
</evidence>
<gene>
    <name evidence="8 9" type="primary">ezrA</name>
    <name evidence="9" type="ORF">I5776_06775</name>
</gene>
<feature type="topological domain" description="Extracellular" evidence="8">
    <location>
        <begin position="1"/>
        <end position="2"/>
    </location>
</feature>
<name>A0ABX7E8C2_9BACI</name>
<feature type="coiled-coil region" evidence="8">
    <location>
        <begin position="249"/>
        <end position="330"/>
    </location>
</feature>
<keyword evidence="1 8" id="KW-0132">Cell division</keyword>
<evidence type="ECO:0000256" key="1">
    <source>
        <dbReference type="ARBA" id="ARBA00022618"/>
    </source>
</evidence>
<evidence type="ECO:0000313" key="9">
    <source>
        <dbReference type="EMBL" id="QQZ10597.1"/>
    </source>
</evidence>
<keyword evidence="7 8" id="KW-0131">Cell cycle</keyword>
<keyword evidence="6 8" id="KW-0717">Septation</keyword>
<reference evidence="9 10" key="1">
    <citation type="submission" date="2020-11" db="EMBL/GenBank/DDBJ databases">
        <title>Taxonomic evaluation of the Bacillus sporothermodurans group of bacteria based on whole genome sequences.</title>
        <authorList>
            <person name="Fiedler G."/>
            <person name="Herbstmann A.-D."/>
            <person name="Doll E."/>
            <person name="Wenning M."/>
            <person name="Brinks E."/>
            <person name="Kabisch J."/>
            <person name="Breitenwieser F."/>
            <person name="Lappann M."/>
            <person name="Boehnlein C."/>
            <person name="Franz C."/>
        </authorList>
    </citation>
    <scope>NUCLEOTIDE SEQUENCE [LARGE SCALE GENOMIC DNA]</scope>
    <source>
        <strain evidence="9 10">JCM 19841</strain>
    </source>
</reference>
<evidence type="ECO:0000256" key="3">
    <source>
        <dbReference type="ARBA" id="ARBA00022989"/>
    </source>
</evidence>
<feature type="coiled-coil region" evidence="8">
    <location>
        <begin position="376"/>
        <end position="424"/>
    </location>
</feature>
<evidence type="ECO:0000256" key="4">
    <source>
        <dbReference type="ARBA" id="ARBA00023054"/>
    </source>
</evidence>
<protein>
    <recommendedName>
        <fullName evidence="8">Septation ring formation regulator EzrA</fullName>
    </recommendedName>
</protein>
<dbReference type="Proteomes" id="UP000595691">
    <property type="component" value="Chromosome"/>
</dbReference>
<evidence type="ECO:0000313" key="10">
    <source>
        <dbReference type="Proteomes" id="UP000595691"/>
    </source>
</evidence>
<keyword evidence="2 8" id="KW-0812">Transmembrane</keyword>
<evidence type="ECO:0000256" key="8">
    <source>
        <dbReference type="HAMAP-Rule" id="MF_00728"/>
    </source>
</evidence>
<evidence type="ECO:0000256" key="6">
    <source>
        <dbReference type="ARBA" id="ARBA00023210"/>
    </source>
</evidence>
<comment type="function">
    <text evidence="8">Negative regulator of FtsZ ring formation; modulates the frequency and position of FtsZ ring formation. Inhibits FtsZ ring formation at polar sites. Interacts either with FtsZ or with one of its binding partners to promote depolymerization.</text>
</comment>
<keyword evidence="10" id="KW-1185">Reference proteome</keyword>
<evidence type="ECO:0000256" key="7">
    <source>
        <dbReference type="ARBA" id="ARBA00023306"/>
    </source>
</evidence>
<evidence type="ECO:0000256" key="5">
    <source>
        <dbReference type="ARBA" id="ARBA00023136"/>
    </source>
</evidence>
<dbReference type="RefSeq" id="WP_202779653.1">
    <property type="nucleotide sequence ID" value="NZ_CP065425.1"/>
</dbReference>
<dbReference type="EMBL" id="CP065425">
    <property type="protein sequence ID" value="QQZ10597.1"/>
    <property type="molecule type" value="Genomic_DNA"/>
</dbReference>
<dbReference type="HAMAP" id="MF_00728">
    <property type="entry name" value="EzrA"/>
    <property type="match status" value="1"/>
</dbReference>